<dbReference type="SMART" id="SM00028">
    <property type="entry name" value="TPR"/>
    <property type="match status" value="4"/>
</dbReference>
<dbReference type="EMBL" id="APLF01000001">
    <property type="protein sequence ID" value="EMY82517.1"/>
    <property type="molecule type" value="Genomic_DNA"/>
</dbReference>
<keyword evidence="3" id="KW-1185">Reference proteome</keyword>
<reference evidence="2 3" key="1">
    <citation type="journal article" date="2014" name="Genome Biol. Evol.">
        <title>Extensive gene acquisition in the extremely psychrophilic bacterial species Psychroflexus torquis and the link to sea-ice ecosystem specialism.</title>
        <authorList>
            <person name="Feng S."/>
            <person name="Powell S.M."/>
            <person name="Wilson R."/>
            <person name="Bowman J.P."/>
        </authorList>
    </citation>
    <scope>NUCLEOTIDE SEQUENCE [LARGE SCALE GENOMIC DNA]</scope>
    <source>
        <strain evidence="2 3">ACAM 44</strain>
    </source>
</reference>
<dbReference type="Pfam" id="PF13432">
    <property type="entry name" value="TPR_16"/>
    <property type="match status" value="1"/>
</dbReference>
<name>N1WZD8_9FLAO</name>
<dbReference type="PANTHER" id="PTHR12558:SF13">
    <property type="entry name" value="CELL DIVISION CYCLE PROTEIN 27 HOMOLOG"/>
    <property type="match status" value="1"/>
</dbReference>
<comment type="caution">
    <text evidence="2">The sequence shown here is derived from an EMBL/GenBank/DDBJ whole genome shotgun (WGS) entry which is preliminary data.</text>
</comment>
<evidence type="ECO:0000256" key="1">
    <source>
        <dbReference type="PROSITE-ProRule" id="PRU00339"/>
    </source>
</evidence>
<dbReference type="RefSeq" id="WP_003434567.1">
    <property type="nucleotide sequence ID" value="NZ_APLF01000001.1"/>
</dbReference>
<dbReference type="Proteomes" id="UP000012317">
    <property type="component" value="Unassembled WGS sequence"/>
</dbReference>
<dbReference type="PANTHER" id="PTHR12558">
    <property type="entry name" value="CELL DIVISION CYCLE 16,23,27"/>
    <property type="match status" value="1"/>
</dbReference>
<accession>N1WZD8</accession>
<proteinExistence type="predicted"/>
<feature type="repeat" description="TPR" evidence="1">
    <location>
        <begin position="123"/>
        <end position="156"/>
    </location>
</feature>
<dbReference type="SUPFAM" id="SSF48452">
    <property type="entry name" value="TPR-like"/>
    <property type="match status" value="1"/>
</dbReference>
<dbReference type="InterPro" id="IPR019734">
    <property type="entry name" value="TPR_rpt"/>
</dbReference>
<feature type="repeat" description="TPR" evidence="1">
    <location>
        <begin position="89"/>
        <end position="122"/>
    </location>
</feature>
<keyword evidence="1" id="KW-0802">TPR repeat</keyword>
<sequence length="646" mass="74809">MKIKIALLDLAQILNLRDKNNENIISHLKETYRDFNFKLIEDVAEIEIDDINLIPDDIHKNLIGLCEKGDFKKALSKAKKLLPLYPYSSELNRILAQIHFETDNMAQAEDYLISALKLNPKNTYALILMGNLYYKNSDTARALNYWNTALKFDPNDYYSLSNIGSLLAQQNHLTEAKNFFEESIKVNNKFPNALYGTALVHYNLKEFDNAFEMVIKAIKCSKPKEEVYENAQRLSIEIAKELTKNNLAEVESDIHYLKDDLIKKTGKEIDIELSENIDTPAKLEVAEYHNRDHHRLFYKKLDLTVPHLMLHELYHLELIAEARKLENNFLFTSNQSHQDKFFQKLNNYKTGLLKKGIPSENIIKLITSLFNGLNSQVFNTPIDLFIEHSIYSKHSKARPIQLLSLFKIISDGIKATTDKEVVRMMPKTIISKSKVLNLVNALWYKDFYGIDLIAEFKSNKIERKQAENFYQEYLEYLKDKEPSEEYELLQHWAEDLELDDLFELKKESINKSKTAEDVISDVNKDPYGLESKESDYVIEERKKFVESHSSDEVNTAVVMYMVEALDFFVSKPKAEIKKIAFEFGTLGMTGIDPSKNNYDVPSIDKKMSGFQALAYYYVSWAVGIPEMLPQLGMPFDKEYEIAQQAL</sequence>
<dbReference type="InterPro" id="IPR011990">
    <property type="entry name" value="TPR-like_helical_dom_sf"/>
</dbReference>
<gene>
    <name evidence="2" type="ORF">pgond44_00295</name>
</gene>
<organism evidence="2 3">
    <name type="scientific">Psychroflexus gondwanensis ACAM 44</name>
    <dbReference type="NCBI Taxonomy" id="1189619"/>
    <lineage>
        <taxon>Bacteria</taxon>
        <taxon>Pseudomonadati</taxon>
        <taxon>Bacteroidota</taxon>
        <taxon>Flavobacteriia</taxon>
        <taxon>Flavobacteriales</taxon>
        <taxon>Flavobacteriaceae</taxon>
        <taxon>Psychroflexus</taxon>
    </lineage>
</organism>
<evidence type="ECO:0000313" key="3">
    <source>
        <dbReference type="Proteomes" id="UP000012317"/>
    </source>
</evidence>
<dbReference type="PROSITE" id="PS50005">
    <property type="entry name" value="TPR"/>
    <property type="match status" value="2"/>
</dbReference>
<dbReference type="Pfam" id="PF13181">
    <property type="entry name" value="TPR_8"/>
    <property type="match status" value="1"/>
</dbReference>
<dbReference type="STRING" id="1189619.pgond44_00295"/>
<dbReference type="AlphaFoldDB" id="N1WZD8"/>
<protein>
    <submittedName>
        <fullName evidence="2">Uncharacterized protein</fullName>
    </submittedName>
</protein>
<dbReference type="eggNOG" id="COG0457">
    <property type="taxonomic scope" value="Bacteria"/>
</dbReference>
<dbReference type="Gene3D" id="1.25.40.10">
    <property type="entry name" value="Tetratricopeptide repeat domain"/>
    <property type="match status" value="1"/>
</dbReference>
<evidence type="ECO:0000313" key="2">
    <source>
        <dbReference type="EMBL" id="EMY82517.1"/>
    </source>
</evidence>